<dbReference type="SUPFAM" id="SSF52540">
    <property type="entry name" value="P-loop containing nucleoside triphosphate hydrolases"/>
    <property type="match status" value="1"/>
</dbReference>
<evidence type="ECO:0000256" key="6">
    <source>
        <dbReference type="ARBA" id="ARBA00022840"/>
    </source>
</evidence>
<dbReference type="PROSITE" id="PS51199">
    <property type="entry name" value="SF4_HELICASE"/>
    <property type="match status" value="1"/>
</dbReference>
<dbReference type="EMBL" id="MT141162">
    <property type="protein sequence ID" value="QJA55494.1"/>
    <property type="molecule type" value="Genomic_DNA"/>
</dbReference>
<dbReference type="PANTHER" id="PTHR30153">
    <property type="entry name" value="REPLICATIVE DNA HELICASE DNAB"/>
    <property type="match status" value="1"/>
</dbReference>
<dbReference type="PANTHER" id="PTHR30153:SF2">
    <property type="entry name" value="REPLICATIVE DNA HELICASE"/>
    <property type="match status" value="1"/>
</dbReference>
<evidence type="ECO:0000256" key="8">
    <source>
        <dbReference type="ARBA" id="ARBA00023235"/>
    </source>
</evidence>
<dbReference type="InterPro" id="IPR036185">
    <property type="entry name" value="DNA_heli_DnaB-like_N_sf"/>
</dbReference>
<evidence type="ECO:0000256" key="9">
    <source>
        <dbReference type="ARBA" id="ARBA00044969"/>
    </source>
</evidence>
<dbReference type="InterPro" id="IPR007693">
    <property type="entry name" value="DNA_helicase_DnaB-like_N"/>
</dbReference>
<protein>
    <recommendedName>
        <fullName evidence="9">DNA 5'-3' helicase</fullName>
        <ecNumber evidence="9">5.6.2.3</ecNumber>
    </recommendedName>
</protein>
<dbReference type="GO" id="GO:0016787">
    <property type="term" value="F:hydrolase activity"/>
    <property type="evidence" value="ECO:0007669"/>
    <property type="project" value="UniProtKB-KW"/>
</dbReference>
<dbReference type="GO" id="GO:0005524">
    <property type="term" value="F:ATP binding"/>
    <property type="evidence" value="ECO:0007669"/>
    <property type="project" value="UniProtKB-KW"/>
</dbReference>
<dbReference type="Gene3D" id="3.40.50.300">
    <property type="entry name" value="P-loop containing nucleotide triphosphate hydrolases"/>
    <property type="match status" value="1"/>
</dbReference>
<dbReference type="GO" id="GO:0003677">
    <property type="term" value="F:DNA binding"/>
    <property type="evidence" value="ECO:0007669"/>
    <property type="project" value="UniProtKB-KW"/>
</dbReference>
<comment type="similarity">
    <text evidence="1">Belongs to the helicase family. DnaB subfamily.</text>
</comment>
<evidence type="ECO:0000256" key="2">
    <source>
        <dbReference type="ARBA" id="ARBA00022705"/>
    </source>
</evidence>
<evidence type="ECO:0000256" key="7">
    <source>
        <dbReference type="ARBA" id="ARBA00023125"/>
    </source>
</evidence>
<dbReference type="Pfam" id="PF03796">
    <property type="entry name" value="DnaB_C"/>
    <property type="match status" value="1"/>
</dbReference>
<dbReference type="Pfam" id="PF00772">
    <property type="entry name" value="DnaB"/>
    <property type="match status" value="1"/>
</dbReference>
<comment type="catalytic activity">
    <reaction evidence="10">
        <text>ATP + H2O = ADP + phosphate + H(+)</text>
        <dbReference type="Rhea" id="RHEA:13065"/>
        <dbReference type="ChEBI" id="CHEBI:15377"/>
        <dbReference type="ChEBI" id="CHEBI:15378"/>
        <dbReference type="ChEBI" id="CHEBI:30616"/>
        <dbReference type="ChEBI" id="CHEBI:43474"/>
        <dbReference type="ChEBI" id="CHEBI:456216"/>
        <dbReference type="EC" id="5.6.2.3"/>
    </reaction>
</comment>
<evidence type="ECO:0000259" key="11">
    <source>
        <dbReference type="PROSITE" id="PS51199"/>
    </source>
</evidence>
<evidence type="ECO:0000313" key="12">
    <source>
        <dbReference type="EMBL" id="QJA55494.1"/>
    </source>
</evidence>
<keyword evidence="2" id="KW-0235">DNA replication</keyword>
<dbReference type="GO" id="GO:0043139">
    <property type="term" value="F:5'-3' DNA helicase activity"/>
    <property type="evidence" value="ECO:0007669"/>
    <property type="project" value="UniProtKB-EC"/>
</dbReference>
<proteinExistence type="inferred from homology"/>
<dbReference type="GO" id="GO:0006260">
    <property type="term" value="P:DNA replication"/>
    <property type="evidence" value="ECO:0007669"/>
    <property type="project" value="UniProtKB-KW"/>
</dbReference>
<dbReference type="EC" id="5.6.2.3" evidence="9"/>
<dbReference type="InterPro" id="IPR016136">
    <property type="entry name" value="DNA_helicase_N/primase_C"/>
</dbReference>
<feature type="domain" description="SF4 helicase" evidence="11">
    <location>
        <begin position="172"/>
        <end position="438"/>
    </location>
</feature>
<dbReference type="Gene3D" id="1.10.860.10">
    <property type="entry name" value="DNAb Helicase, Chain A"/>
    <property type="match status" value="1"/>
</dbReference>
<keyword evidence="5 12" id="KW-0347">Helicase</keyword>
<name>A0A6M3IDL6_9ZZZZ</name>
<keyword evidence="8" id="KW-0413">Isomerase</keyword>
<reference evidence="12" key="1">
    <citation type="submission" date="2020-03" db="EMBL/GenBank/DDBJ databases">
        <title>The deep terrestrial virosphere.</title>
        <authorList>
            <person name="Holmfeldt K."/>
            <person name="Nilsson E."/>
            <person name="Simone D."/>
            <person name="Lopez-Fernandez M."/>
            <person name="Wu X."/>
            <person name="de Brujin I."/>
            <person name="Lundin D."/>
            <person name="Andersson A."/>
            <person name="Bertilsson S."/>
            <person name="Dopson M."/>
        </authorList>
    </citation>
    <scope>NUCLEOTIDE SEQUENCE</scope>
    <source>
        <strain evidence="13">MM415A01708</strain>
        <strain evidence="12">MM415B02040</strain>
    </source>
</reference>
<keyword evidence="6" id="KW-0067">ATP-binding</keyword>
<accession>A0A6M3IDL6</accession>
<sequence length="460" mass="52704">MKEIKLMPQATEFERAIIGAILFDPQGLQDIVGRLRPEYFYDNRNRKIITQIIQNINAGVDIDLLILHEQLKGNGIADNYYSECVTIAGHAGAIKTHLEVVTEKYWKRELYTLLKKNIEKCCDETENAENVSIDLNLQLTKLSDSLNINDGVIDMQTGANLLYDELQWHYENKNMIRGIMSGYYELDSIIDGFSAGDYCLMAGCSSMGKSTLMLNIARNIAEKGKNVGIITLESNPQKLLKRLLQQLKRISVKEIKYGNFIKDDLFAGVSYMVGKYKMYFWELAGASIARVINCAKYAKSKYGIDILFIDHIGCIREEGRNRYEAMTNISGQIKALPLKLYIPVVALCQLSRQPAHRENKRPLLSDLRDTGALEQDADKILFLFRQNYYLENKIHGAEEGTPEKLEIICAKNRDGETGNIDLKYYMGWYLMEEFLDDEEKKKYEIPKKESDRKNPLTHLP</sequence>
<keyword evidence="4" id="KW-0378">Hydrolase</keyword>
<evidence type="ECO:0000256" key="10">
    <source>
        <dbReference type="ARBA" id="ARBA00048954"/>
    </source>
</evidence>
<evidence type="ECO:0000313" key="13">
    <source>
        <dbReference type="EMBL" id="QJA75784.1"/>
    </source>
</evidence>
<organism evidence="12">
    <name type="scientific">viral metagenome</name>
    <dbReference type="NCBI Taxonomy" id="1070528"/>
    <lineage>
        <taxon>unclassified sequences</taxon>
        <taxon>metagenomes</taxon>
        <taxon>organismal metagenomes</taxon>
    </lineage>
</organism>
<dbReference type="InterPro" id="IPR027417">
    <property type="entry name" value="P-loop_NTPase"/>
</dbReference>
<evidence type="ECO:0000256" key="1">
    <source>
        <dbReference type="ARBA" id="ARBA00008428"/>
    </source>
</evidence>
<dbReference type="InterPro" id="IPR007694">
    <property type="entry name" value="DNA_helicase_DnaB-like_C"/>
</dbReference>
<dbReference type="GO" id="GO:0005829">
    <property type="term" value="C:cytosol"/>
    <property type="evidence" value="ECO:0007669"/>
    <property type="project" value="TreeGrafter"/>
</dbReference>
<keyword evidence="3" id="KW-0547">Nucleotide-binding</keyword>
<evidence type="ECO:0000256" key="4">
    <source>
        <dbReference type="ARBA" id="ARBA00022801"/>
    </source>
</evidence>
<keyword evidence="7" id="KW-0238">DNA-binding</keyword>
<dbReference type="AlphaFoldDB" id="A0A6M3IDL6"/>
<dbReference type="EMBL" id="MT142185">
    <property type="protein sequence ID" value="QJA75784.1"/>
    <property type="molecule type" value="Genomic_DNA"/>
</dbReference>
<evidence type="ECO:0000256" key="3">
    <source>
        <dbReference type="ARBA" id="ARBA00022741"/>
    </source>
</evidence>
<evidence type="ECO:0000256" key="5">
    <source>
        <dbReference type="ARBA" id="ARBA00022806"/>
    </source>
</evidence>
<gene>
    <name evidence="13" type="ORF">MM415A01708_0007</name>
    <name evidence="12" type="ORF">MM415B02040_0013</name>
</gene>
<dbReference type="SUPFAM" id="SSF48024">
    <property type="entry name" value="N-terminal domain of DnaB helicase"/>
    <property type="match status" value="1"/>
</dbReference>